<organism evidence="1 2">
    <name type="scientific">Laodelphax striatellus</name>
    <name type="common">Small brown planthopper</name>
    <name type="synonym">Delphax striatella</name>
    <dbReference type="NCBI Taxonomy" id="195883"/>
    <lineage>
        <taxon>Eukaryota</taxon>
        <taxon>Metazoa</taxon>
        <taxon>Ecdysozoa</taxon>
        <taxon>Arthropoda</taxon>
        <taxon>Hexapoda</taxon>
        <taxon>Insecta</taxon>
        <taxon>Pterygota</taxon>
        <taxon>Neoptera</taxon>
        <taxon>Paraneoptera</taxon>
        <taxon>Hemiptera</taxon>
        <taxon>Auchenorrhyncha</taxon>
        <taxon>Fulgoroidea</taxon>
        <taxon>Delphacidae</taxon>
        <taxon>Criomorphinae</taxon>
        <taxon>Laodelphax</taxon>
    </lineage>
</organism>
<dbReference type="EMBL" id="QKKF02027369">
    <property type="protein sequence ID" value="RZF35877.1"/>
    <property type="molecule type" value="Genomic_DNA"/>
</dbReference>
<gene>
    <name evidence="1" type="ORF">LSTR_LSTR015413</name>
</gene>
<dbReference type="AlphaFoldDB" id="A0A482WQL7"/>
<protein>
    <submittedName>
        <fullName evidence="1">Uncharacterized protein</fullName>
    </submittedName>
</protein>
<reference evidence="1 2" key="1">
    <citation type="journal article" date="2017" name="Gigascience">
        <title>Genome sequence of the small brown planthopper, Laodelphax striatellus.</title>
        <authorList>
            <person name="Zhu J."/>
            <person name="Jiang F."/>
            <person name="Wang X."/>
            <person name="Yang P."/>
            <person name="Bao Y."/>
            <person name="Zhao W."/>
            <person name="Wang W."/>
            <person name="Lu H."/>
            <person name="Wang Q."/>
            <person name="Cui N."/>
            <person name="Li J."/>
            <person name="Chen X."/>
            <person name="Luo L."/>
            <person name="Yu J."/>
            <person name="Kang L."/>
            <person name="Cui F."/>
        </authorList>
    </citation>
    <scope>NUCLEOTIDE SEQUENCE [LARGE SCALE GENOMIC DNA]</scope>
    <source>
        <strain evidence="1">Lst14</strain>
    </source>
</reference>
<sequence>MAGFNPGTDRLRIAATISRRLVYTGGIAEHAWVGEPKSAPKTRFVGALSGPPPRAPSLFGGGVAVQGAGTIRGAFMGGYAGAVTFVSDSGARINTSTRWLSSFLVAFTRESSRAPRASAAFVRHYPLLSEFPVPGVTPTHPAVKLPDGRR</sequence>
<evidence type="ECO:0000313" key="2">
    <source>
        <dbReference type="Proteomes" id="UP000291343"/>
    </source>
</evidence>
<keyword evidence="2" id="KW-1185">Reference proteome</keyword>
<accession>A0A482WQL7</accession>
<name>A0A482WQL7_LAOST</name>
<comment type="caution">
    <text evidence="1">The sequence shown here is derived from an EMBL/GenBank/DDBJ whole genome shotgun (WGS) entry which is preliminary data.</text>
</comment>
<dbReference type="InParanoid" id="A0A482WQL7"/>
<evidence type="ECO:0000313" key="1">
    <source>
        <dbReference type="EMBL" id="RZF35877.1"/>
    </source>
</evidence>
<dbReference type="Proteomes" id="UP000291343">
    <property type="component" value="Unassembled WGS sequence"/>
</dbReference>
<proteinExistence type="predicted"/>